<dbReference type="Pfam" id="PF01546">
    <property type="entry name" value="Peptidase_M20"/>
    <property type="match status" value="1"/>
</dbReference>
<comment type="caution">
    <text evidence="3">The sequence shown here is derived from an EMBL/GenBank/DDBJ whole genome shotgun (WGS) entry which is preliminary data.</text>
</comment>
<reference evidence="3" key="1">
    <citation type="submission" date="2019-06" db="EMBL/GenBank/DDBJ databases">
        <authorList>
            <person name="Zheng W."/>
        </authorList>
    </citation>
    <scope>NUCLEOTIDE SEQUENCE</scope>
    <source>
        <strain evidence="3">QDHG01</strain>
    </source>
</reference>
<dbReference type="Pfam" id="PF07687">
    <property type="entry name" value="M20_dimer"/>
    <property type="match status" value="1"/>
</dbReference>
<keyword evidence="1" id="KW-0479">Metal-binding</keyword>
<feature type="binding site" evidence="1">
    <location>
        <position position="144"/>
    </location>
    <ligand>
        <name>Mn(2+)</name>
        <dbReference type="ChEBI" id="CHEBI:29035"/>
        <label>2</label>
    </ligand>
</feature>
<evidence type="ECO:0000256" key="1">
    <source>
        <dbReference type="PIRSR" id="PIRSR005962-1"/>
    </source>
</evidence>
<comment type="cofactor">
    <cofactor evidence="1">
        <name>Mn(2+)</name>
        <dbReference type="ChEBI" id="CHEBI:29035"/>
    </cofactor>
    <text evidence="1">The Mn(2+) ion enhances activity.</text>
</comment>
<name>A0A8J8NPX8_HALGN</name>
<dbReference type="NCBIfam" id="TIGR01891">
    <property type="entry name" value="amidohydrolases"/>
    <property type="match status" value="1"/>
</dbReference>
<dbReference type="PIRSF" id="PIRSF005962">
    <property type="entry name" value="Pept_M20D_amidohydro"/>
    <property type="match status" value="1"/>
</dbReference>
<dbReference type="CDD" id="cd03886">
    <property type="entry name" value="M20_Acy1"/>
    <property type="match status" value="1"/>
</dbReference>
<feature type="binding site" evidence="1">
    <location>
        <position position="106"/>
    </location>
    <ligand>
        <name>Mn(2+)</name>
        <dbReference type="ChEBI" id="CHEBI:29035"/>
        <label>2</label>
    </ligand>
</feature>
<dbReference type="Gene3D" id="3.30.70.360">
    <property type="match status" value="1"/>
</dbReference>
<evidence type="ECO:0000313" key="3">
    <source>
        <dbReference type="EMBL" id="TNV78086.1"/>
    </source>
</evidence>
<evidence type="ECO:0000313" key="4">
    <source>
        <dbReference type="Proteomes" id="UP000785679"/>
    </source>
</evidence>
<organism evidence="3 4">
    <name type="scientific">Halteria grandinella</name>
    <dbReference type="NCBI Taxonomy" id="5974"/>
    <lineage>
        <taxon>Eukaryota</taxon>
        <taxon>Sar</taxon>
        <taxon>Alveolata</taxon>
        <taxon>Ciliophora</taxon>
        <taxon>Intramacronucleata</taxon>
        <taxon>Spirotrichea</taxon>
        <taxon>Stichotrichia</taxon>
        <taxon>Sporadotrichida</taxon>
        <taxon>Halteriidae</taxon>
        <taxon>Halteria</taxon>
    </lineage>
</organism>
<feature type="binding site" evidence="1">
    <location>
        <position position="364"/>
    </location>
    <ligand>
        <name>Mn(2+)</name>
        <dbReference type="ChEBI" id="CHEBI:29035"/>
        <label>2</label>
    </ligand>
</feature>
<protein>
    <recommendedName>
        <fullName evidence="2">Peptidase M20 dimerisation domain-containing protein</fullName>
    </recommendedName>
</protein>
<dbReference type="InterPro" id="IPR017439">
    <property type="entry name" value="Amidohydrolase"/>
</dbReference>
<keyword evidence="4" id="KW-1185">Reference proteome</keyword>
<gene>
    <name evidence="3" type="ORF">FGO68_gene5802</name>
</gene>
<dbReference type="InterPro" id="IPR036264">
    <property type="entry name" value="Bact_exopeptidase_dim_dom"/>
</dbReference>
<dbReference type="Proteomes" id="UP000785679">
    <property type="component" value="Unassembled WGS sequence"/>
</dbReference>
<dbReference type="OrthoDB" id="6119954at2759"/>
<dbReference type="GO" id="GO:0016787">
    <property type="term" value="F:hydrolase activity"/>
    <property type="evidence" value="ECO:0007669"/>
    <property type="project" value="InterPro"/>
</dbReference>
<feature type="binding site" evidence="1">
    <location>
        <position position="108"/>
    </location>
    <ligand>
        <name>Mn(2+)</name>
        <dbReference type="ChEBI" id="CHEBI:29035"/>
        <label>2</label>
    </ligand>
</feature>
<feature type="domain" description="Peptidase M20 dimerisation" evidence="2">
    <location>
        <begin position="191"/>
        <end position="282"/>
    </location>
</feature>
<dbReference type="InterPro" id="IPR002933">
    <property type="entry name" value="Peptidase_M20"/>
</dbReference>
<dbReference type="PANTHER" id="PTHR11014:SF63">
    <property type="entry name" value="METALLOPEPTIDASE, PUTATIVE (AFU_ORTHOLOGUE AFUA_6G09600)-RELATED"/>
    <property type="match status" value="1"/>
</dbReference>
<dbReference type="EMBL" id="RRYP01010910">
    <property type="protein sequence ID" value="TNV78086.1"/>
    <property type="molecule type" value="Genomic_DNA"/>
</dbReference>
<dbReference type="SUPFAM" id="SSF55031">
    <property type="entry name" value="Bacterial exopeptidase dimerisation domain"/>
    <property type="match status" value="1"/>
</dbReference>
<dbReference type="SUPFAM" id="SSF53187">
    <property type="entry name" value="Zn-dependent exopeptidases"/>
    <property type="match status" value="1"/>
</dbReference>
<dbReference type="AlphaFoldDB" id="A0A8J8NPX8"/>
<dbReference type="GO" id="GO:0046872">
    <property type="term" value="F:metal ion binding"/>
    <property type="evidence" value="ECO:0007669"/>
    <property type="project" value="UniProtKB-KW"/>
</dbReference>
<dbReference type="InterPro" id="IPR011650">
    <property type="entry name" value="Peptidase_M20_dimer"/>
</dbReference>
<dbReference type="Gene3D" id="3.40.630.10">
    <property type="entry name" value="Zn peptidases"/>
    <property type="match status" value="1"/>
</dbReference>
<feature type="binding site" evidence="1">
    <location>
        <position position="168"/>
    </location>
    <ligand>
        <name>Mn(2+)</name>
        <dbReference type="ChEBI" id="CHEBI:29035"/>
        <label>2</label>
    </ligand>
</feature>
<accession>A0A8J8NPX8</accession>
<sequence>MREAGCDLDRMVEIRHWIHQNAETAFKEVNTSQKIRETLISYGLKEEDIRCMAVTGLVVDIEGTGPKQEEGGVQVIALRADMDALPMPENNPDLPYKTLTGAAHMCGHDGHMATLLAATQVLMKHREKIPTGKKVRLLFQPAEEGTGGAKPMIKEGCLDGVEEVYGYHNIPNFDEGDIRVISGPIMASSSMVTIKIKGQGGHGSVPHMLKDVISCGAAVISNFLALKSRMVDSKENCIFSITKFDSGFTYNVFPDEATILGTIRTYNPSTLATIHSKLKQIIFNTVQAFGCTAELDINDKYPPTVNHPRETDHVIRLATVNFGSVKSEGLPMTAAEDFSYYLQERPGCFFMLGTQKAGENYVLHTSHFDYNDSMIASGALMFVRIVEDRLGAKILAE</sequence>
<dbReference type="PANTHER" id="PTHR11014">
    <property type="entry name" value="PEPTIDASE M20 FAMILY MEMBER"/>
    <property type="match status" value="1"/>
</dbReference>
<keyword evidence="1" id="KW-0464">Manganese</keyword>
<evidence type="ECO:0000259" key="2">
    <source>
        <dbReference type="Pfam" id="PF07687"/>
    </source>
</evidence>
<proteinExistence type="predicted"/>